<evidence type="ECO:0000259" key="4">
    <source>
        <dbReference type="Pfam" id="PF01551"/>
    </source>
</evidence>
<comment type="caution">
    <text evidence="5">The sequence shown here is derived from an EMBL/GenBank/DDBJ whole genome shotgun (WGS) entry which is preliminary data.</text>
</comment>
<dbReference type="Pfam" id="PF01551">
    <property type="entry name" value="Peptidase_M23"/>
    <property type="match status" value="1"/>
</dbReference>
<dbReference type="InterPro" id="IPR016047">
    <property type="entry name" value="M23ase_b-sheet_dom"/>
</dbReference>
<dbReference type="EMBL" id="JADCKC010000003">
    <property type="protein sequence ID" value="MBE5038008.1"/>
    <property type="molecule type" value="Genomic_DNA"/>
</dbReference>
<organism evidence="5 6">
    <name type="scientific">Gemmiger gallinarum</name>
    <dbReference type="NCBI Taxonomy" id="2779354"/>
    <lineage>
        <taxon>Bacteria</taxon>
        <taxon>Bacillati</taxon>
        <taxon>Bacillota</taxon>
        <taxon>Clostridia</taxon>
        <taxon>Eubacteriales</taxon>
        <taxon>Gemmiger</taxon>
    </lineage>
</organism>
<keyword evidence="6" id="KW-1185">Reference proteome</keyword>
<dbReference type="Gene3D" id="2.70.70.10">
    <property type="entry name" value="Glucose Permease (Domain IIA)"/>
    <property type="match status" value="1"/>
</dbReference>
<dbReference type="InterPro" id="IPR011055">
    <property type="entry name" value="Dup_hybrid_motif"/>
</dbReference>
<keyword evidence="2" id="KW-0175">Coiled coil</keyword>
<evidence type="ECO:0000256" key="3">
    <source>
        <dbReference type="SAM" id="SignalP"/>
    </source>
</evidence>
<evidence type="ECO:0000256" key="1">
    <source>
        <dbReference type="ARBA" id="ARBA00022729"/>
    </source>
</evidence>
<reference evidence="5 6" key="1">
    <citation type="submission" date="2020-10" db="EMBL/GenBank/DDBJ databases">
        <title>ChiBAC.</title>
        <authorList>
            <person name="Zenner C."/>
            <person name="Hitch T.C.A."/>
            <person name="Clavel T."/>
        </authorList>
    </citation>
    <scope>NUCLEOTIDE SEQUENCE [LARGE SCALE GENOMIC DNA]</scope>
    <source>
        <strain evidence="5 6">DSM 109015</strain>
    </source>
</reference>
<feature type="signal peptide" evidence="3">
    <location>
        <begin position="1"/>
        <end position="31"/>
    </location>
</feature>
<name>A0ABR9R4G5_9FIRM</name>
<dbReference type="Proteomes" id="UP000768567">
    <property type="component" value="Unassembled WGS sequence"/>
</dbReference>
<dbReference type="Gene3D" id="6.10.250.3150">
    <property type="match status" value="1"/>
</dbReference>
<dbReference type="RefSeq" id="WP_193501866.1">
    <property type="nucleotide sequence ID" value="NZ_JADCKC010000003.1"/>
</dbReference>
<evidence type="ECO:0000313" key="6">
    <source>
        <dbReference type="Proteomes" id="UP000768567"/>
    </source>
</evidence>
<dbReference type="PANTHER" id="PTHR21666:SF289">
    <property type="entry name" value="L-ALA--D-GLU ENDOPEPTIDASE"/>
    <property type="match status" value="1"/>
</dbReference>
<dbReference type="PANTHER" id="PTHR21666">
    <property type="entry name" value="PEPTIDASE-RELATED"/>
    <property type="match status" value="1"/>
</dbReference>
<feature type="chain" id="PRO_5047485467" evidence="3">
    <location>
        <begin position="32"/>
        <end position="403"/>
    </location>
</feature>
<protein>
    <submittedName>
        <fullName evidence="5">Peptidoglycan DD-metalloendopeptidase family protein</fullName>
    </submittedName>
</protein>
<feature type="coiled-coil region" evidence="2">
    <location>
        <begin position="166"/>
        <end position="263"/>
    </location>
</feature>
<proteinExistence type="predicted"/>
<sequence length="403" mass="44502">MKQNRWKQTISVLLSTVMAVAVIGSSMTEVAAASTEQELRDQIAQYQQQLDDINKQISNAQSDKADAENTKKLLEQQAQTIQNQISLLTTQINDTQNMISSKQQEIDQKQADIDAKQADIDERWGDFKQRMKAMQQLNDGGSIALLSAATNLYELLSFQQTLSDIYEKDEEVLAEMNAEYEDLNNQKQELETAKADLETQMNALADQSSQLESKQDELVASAQQQNEAISAAEALENSLTEDQKELQKQYNQAMQQLDSLLAQAVDNAGTPPIVCSLNFSCPLDSYKYLTTLFGEDGHTGTDFAAYGGTPIHPIAEGVVIAATWHDSYGNYVMVNHGADEDGNTYVSLYAHMQAPASVSVGQTVSKGDTLGYVGNTGYSFGNHLHLELRVNNVRTNPLNYVPH</sequence>
<dbReference type="InterPro" id="IPR050570">
    <property type="entry name" value="Cell_wall_metabolism_enzyme"/>
</dbReference>
<feature type="domain" description="M23ase beta-sheet core" evidence="4">
    <location>
        <begin position="297"/>
        <end position="397"/>
    </location>
</feature>
<dbReference type="SUPFAM" id="SSF51261">
    <property type="entry name" value="Duplicated hybrid motif"/>
    <property type="match status" value="1"/>
</dbReference>
<dbReference type="CDD" id="cd12797">
    <property type="entry name" value="M23_peptidase"/>
    <property type="match status" value="1"/>
</dbReference>
<keyword evidence="1 3" id="KW-0732">Signal</keyword>
<accession>A0ABR9R4G5</accession>
<feature type="coiled-coil region" evidence="2">
    <location>
        <begin position="36"/>
        <end position="119"/>
    </location>
</feature>
<evidence type="ECO:0000313" key="5">
    <source>
        <dbReference type="EMBL" id="MBE5038008.1"/>
    </source>
</evidence>
<evidence type="ECO:0000256" key="2">
    <source>
        <dbReference type="SAM" id="Coils"/>
    </source>
</evidence>
<gene>
    <name evidence="5" type="ORF">INF35_09465</name>
</gene>